<evidence type="ECO:0000313" key="1">
    <source>
        <dbReference type="EMBL" id="KAK1938892.1"/>
    </source>
</evidence>
<keyword evidence="2" id="KW-1185">Reference proteome</keyword>
<dbReference type="AlphaFoldDB" id="A0AAD9GI57"/>
<organism evidence="1 2">
    <name type="scientific">Phytophthora citrophthora</name>
    <dbReference type="NCBI Taxonomy" id="4793"/>
    <lineage>
        <taxon>Eukaryota</taxon>
        <taxon>Sar</taxon>
        <taxon>Stramenopiles</taxon>
        <taxon>Oomycota</taxon>
        <taxon>Peronosporomycetes</taxon>
        <taxon>Peronosporales</taxon>
        <taxon>Peronosporaceae</taxon>
        <taxon>Phytophthora</taxon>
    </lineage>
</organism>
<accession>A0AAD9GI57</accession>
<reference evidence="1" key="1">
    <citation type="submission" date="2023-08" db="EMBL/GenBank/DDBJ databases">
        <title>Reference Genome Resource for the Citrus Pathogen Phytophthora citrophthora.</title>
        <authorList>
            <person name="Moller H."/>
            <person name="Coetzee B."/>
            <person name="Rose L.J."/>
            <person name="Van Niekerk J.M."/>
        </authorList>
    </citation>
    <scope>NUCLEOTIDE SEQUENCE</scope>
    <source>
        <strain evidence="1">STE-U-9442</strain>
    </source>
</reference>
<gene>
    <name evidence="1" type="ORF">P3T76_008967</name>
</gene>
<proteinExistence type="predicted"/>
<dbReference type="Proteomes" id="UP001259832">
    <property type="component" value="Unassembled WGS sequence"/>
</dbReference>
<sequence>MMKTDSALANCSQRLTIHQGYRKCANAVLEPMLKVFLKMLENNNCLEYLYVYILHNDDNTI</sequence>
<evidence type="ECO:0000313" key="2">
    <source>
        <dbReference type="Proteomes" id="UP001259832"/>
    </source>
</evidence>
<comment type="caution">
    <text evidence="1">The sequence shown here is derived from an EMBL/GenBank/DDBJ whole genome shotgun (WGS) entry which is preliminary data.</text>
</comment>
<dbReference type="EMBL" id="JASMQC010000017">
    <property type="protein sequence ID" value="KAK1938892.1"/>
    <property type="molecule type" value="Genomic_DNA"/>
</dbReference>
<name>A0AAD9GI57_9STRA</name>
<protein>
    <submittedName>
        <fullName evidence="1">Uncharacterized protein</fullName>
    </submittedName>
</protein>